<name>A0A3M7QZ39_BRAPC</name>
<proteinExistence type="predicted"/>
<dbReference type="InterPro" id="IPR052970">
    <property type="entry name" value="Inner_ear_hair_cell_LOXHD"/>
</dbReference>
<dbReference type="STRING" id="10195.A0A3M7QZ39"/>
<dbReference type="PROSITE" id="PS50095">
    <property type="entry name" value="PLAT"/>
    <property type="match status" value="1"/>
</dbReference>
<dbReference type="AlphaFoldDB" id="A0A3M7QZ39"/>
<dbReference type="PANTHER" id="PTHR45901:SF3">
    <property type="entry name" value="LIPOXYGENASE HOMOLOGY DOMAIN-CONTAINING PROTEIN 1"/>
    <property type="match status" value="1"/>
</dbReference>
<feature type="non-terminal residue" evidence="5">
    <location>
        <position position="225"/>
    </location>
</feature>
<evidence type="ECO:0000256" key="3">
    <source>
        <dbReference type="SAM" id="SignalP"/>
    </source>
</evidence>
<feature type="domain" description="PLAT" evidence="4">
    <location>
        <begin position="26"/>
        <end position="144"/>
    </location>
</feature>
<feature type="signal peptide" evidence="3">
    <location>
        <begin position="1"/>
        <end position="16"/>
    </location>
</feature>
<keyword evidence="2" id="KW-1133">Transmembrane helix</keyword>
<keyword evidence="2" id="KW-0472">Membrane</keyword>
<feature type="transmembrane region" description="Helical" evidence="2">
    <location>
        <begin position="169"/>
        <end position="189"/>
    </location>
</feature>
<dbReference type="InterPro" id="IPR036392">
    <property type="entry name" value="PLAT/LH2_dom_sf"/>
</dbReference>
<dbReference type="EMBL" id="REGN01004661">
    <property type="protein sequence ID" value="RNA16627.1"/>
    <property type="molecule type" value="Genomic_DNA"/>
</dbReference>
<comment type="caution">
    <text evidence="5">The sequence shown here is derived from an EMBL/GenBank/DDBJ whole genome shotgun (WGS) entry which is preliminary data.</text>
</comment>
<dbReference type="PANTHER" id="PTHR45901">
    <property type="entry name" value="PROTEIN CBG12474"/>
    <property type="match status" value="1"/>
</dbReference>
<dbReference type="Gene3D" id="2.60.60.20">
    <property type="entry name" value="PLAT/LH2 domain"/>
    <property type="match status" value="1"/>
</dbReference>
<organism evidence="5 6">
    <name type="scientific">Brachionus plicatilis</name>
    <name type="common">Marine rotifer</name>
    <name type="synonym">Brachionus muelleri</name>
    <dbReference type="NCBI Taxonomy" id="10195"/>
    <lineage>
        <taxon>Eukaryota</taxon>
        <taxon>Metazoa</taxon>
        <taxon>Spiralia</taxon>
        <taxon>Gnathifera</taxon>
        <taxon>Rotifera</taxon>
        <taxon>Eurotatoria</taxon>
        <taxon>Monogononta</taxon>
        <taxon>Pseudotrocha</taxon>
        <taxon>Ploima</taxon>
        <taxon>Brachionidae</taxon>
        <taxon>Brachionus</taxon>
    </lineage>
</organism>
<reference evidence="5 6" key="1">
    <citation type="journal article" date="2018" name="Sci. Rep.">
        <title>Genomic signatures of local adaptation to the degree of environmental predictability in rotifers.</title>
        <authorList>
            <person name="Franch-Gras L."/>
            <person name="Hahn C."/>
            <person name="Garcia-Roger E.M."/>
            <person name="Carmona M.J."/>
            <person name="Serra M."/>
            <person name="Gomez A."/>
        </authorList>
    </citation>
    <scope>NUCLEOTIDE SEQUENCE [LARGE SCALE GENOMIC DNA]</scope>
    <source>
        <strain evidence="5">HYR1</strain>
    </source>
</reference>
<evidence type="ECO:0000259" key="4">
    <source>
        <dbReference type="PROSITE" id="PS50095"/>
    </source>
</evidence>
<gene>
    <name evidence="5" type="ORF">BpHYR1_018414</name>
</gene>
<accession>A0A3M7QZ39</accession>
<evidence type="ECO:0000313" key="6">
    <source>
        <dbReference type="Proteomes" id="UP000276133"/>
    </source>
</evidence>
<dbReference type="Pfam" id="PF01477">
    <property type="entry name" value="PLAT"/>
    <property type="match status" value="1"/>
</dbReference>
<dbReference type="SUPFAM" id="SSF49723">
    <property type="entry name" value="Lipase/lipooxygenase domain (PLAT/LH2 domain)"/>
    <property type="match status" value="1"/>
</dbReference>
<comment type="caution">
    <text evidence="1">Lacks conserved residue(s) required for the propagation of feature annotation.</text>
</comment>
<feature type="chain" id="PRO_5018132086" evidence="3">
    <location>
        <begin position="17"/>
        <end position="225"/>
    </location>
</feature>
<dbReference type="OrthoDB" id="407298at2759"/>
<keyword evidence="6" id="KW-1185">Reference proteome</keyword>
<evidence type="ECO:0000256" key="1">
    <source>
        <dbReference type="PROSITE-ProRule" id="PRU00152"/>
    </source>
</evidence>
<protein>
    <submittedName>
        <fullName evidence="5">Oxygen-regulated 1</fullName>
    </submittedName>
</protein>
<dbReference type="InterPro" id="IPR001024">
    <property type="entry name" value="PLAT/LH2_dom"/>
</dbReference>
<evidence type="ECO:0000256" key="2">
    <source>
        <dbReference type="SAM" id="Phobius"/>
    </source>
</evidence>
<dbReference type="SMART" id="SM00308">
    <property type="entry name" value="LH2"/>
    <property type="match status" value="1"/>
</dbReference>
<sequence>MTNFFYFLVLFGSALAEPLRESIADHQWYIYFYTGNKLWAGTDSKVYVELLGDEGNSPIINIQSNRFQLEANSVDVYPLKNLGGRKIGKLTSIIVGKQYSFSFFNDWFLKKVEVIDPMQNRFIFECNCWLRKSSYKKMINLTRIEHYADSVYNEDDLEHKLYSIRGTTAFPATIGVLFILLMLILFTYFGNEICKKWRENAIYLTHGSRNRPPRDTGTVTLSPRQ</sequence>
<keyword evidence="3" id="KW-0732">Signal</keyword>
<keyword evidence="2" id="KW-0812">Transmembrane</keyword>
<dbReference type="Proteomes" id="UP000276133">
    <property type="component" value="Unassembled WGS sequence"/>
</dbReference>
<evidence type="ECO:0000313" key="5">
    <source>
        <dbReference type="EMBL" id="RNA16627.1"/>
    </source>
</evidence>